<reference evidence="1" key="1">
    <citation type="submission" date="2014-05" db="EMBL/GenBank/DDBJ databases">
        <authorList>
            <person name="Chronopoulou M."/>
        </authorList>
    </citation>
    <scope>NUCLEOTIDE SEQUENCE</scope>
    <source>
        <tissue evidence="1">Whole organism</tissue>
    </source>
</reference>
<evidence type="ECO:0000313" key="1">
    <source>
        <dbReference type="EMBL" id="CDW34748.1"/>
    </source>
</evidence>
<feature type="non-terminal residue" evidence="1">
    <location>
        <position position="1"/>
    </location>
</feature>
<organism evidence="1">
    <name type="scientific">Lepeophtheirus salmonis</name>
    <name type="common">Salmon louse</name>
    <name type="synonym">Caligus salmonis</name>
    <dbReference type="NCBI Taxonomy" id="72036"/>
    <lineage>
        <taxon>Eukaryota</taxon>
        <taxon>Metazoa</taxon>
        <taxon>Ecdysozoa</taxon>
        <taxon>Arthropoda</taxon>
        <taxon>Crustacea</taxon>
        <taxon>Multicrustacea</taxon>
        <taxon>Hexanauplia</taxon>
        <taxon>Copepoda</taxon>
        <taxon>Siphonostomatoida</taxon>
        <taxon>Caligidae</taxon>
        <taxon>Lepeophtheirus</taxon>
    </lineage>
</organism>
<name>A0A0K2U932_LEPSM</name>
<dbReference type="AlphaFoldDB" id="A0A0K2U932"/>
<proteinExistence type="predicted"/>
<sequence>INLDELHLSYLESIIAFPKKITSSHEGFIIDNILKYIIDSYKIHIIIIKKKKKRRHLCNLNHPRHISQAQISHI</sequence>
<accession>A0A0K2U932</accession>
<protein>
    <submittedName>
        <fullName evidence="1">Uncharacterized protein</fullName>
    </submittedName>
</protein>
<dbReference type="EMBL" id="HACA01017387">
    <property type="protein sequence ID" value="CDW34748.1"/>
    <property type="molecule type" value="Transcribed_RNA"/>
</dbReference>